<dbReference type="Proteomes" id="UP000054350">
    <property type="component" value="Unassembled WGS sequence"/>
</dbReference>
<dbReference type="GO" id="GO:0046872">
    <property type="term" value="F:metal ion binding"/>
    <property type="evidence" value="ECO:0007669"/>
    <property type="project" value="UniProtKB-KW"/>
</dbReference>
<protein>
    <recommendedName>
        <fullName evidence="3">Fe2OG dioxygenase domain-containing protein</fullName>
    </recommendedName>
</protein>
<proteinExistence type="inferred from homology"/>
<dbReference type="STRING" id="578462.A0A0L0T3A6"/>
<evidence type="ECO:0000256" key="1">
    <source>
        <dbReference type="RuleBase" id="RU003682"/>
    </source>
</evidence>
<dbReference type="Pfam" id="PF14226">
    <property type="entry name" value="DIOX_N"/>
    <property type="match status" value="1"/>
</dbReference>
<keyword evidence="1" id="KW-0408">Iron</keyword>
<dbReference type="eggNOG" id="KOG0143">
    <property type="taxonomic scope" value="Eukaryota"/>
</dbReference>
<evidence type="ECO:0000313" key="4">
    <source>
        <dbReference type="EMBL" id="KNE69049.1"/>
    </source>
</evidence>
<dbReference type="OrthoDB" id="288590at2759"/>
<dbReference type="SUPFAM" id="SSF51197">
    <property type="entry name" value="Clavaminate synthase-like"/>
    <property type="match status" value="1"/>
</dbReference>
<dbReference type="InterPro" id="IPR027443">
    <property type="entry name" value="IPNS-like_sf"/>
</dbReference>
<dbReference type="VEuPathDB" id="FungiDB:AMAG_13921"/>
<accession>A0A0L0T3A6</accession>
<dbReference type="PROSITE" id="PS51471">
    <property type="entry name" value="FE2OG_OXY"/>
    <property type="match status" value="1"/>
</dbReference>
<dbReference type="GO" id="GO:0016491">
    <property type="term" value="F:oxidoreductase activity"/>
    <property type="evidence" value="ECO:0007669"/>
    <property type="project" value="UniProtKB-KW"/>
</dbReference>
<sequence>MMTTGPSSDAPVRNAPSTDVAATKPLPGKTTAATKVAEDVENVPEFTDIPVLDVHVALDAPVSAYTEPGPRGDALRALANQMRDACTQSGFFLIKNFGVPAAQVADMVVQCRRVFALSKEEKNKLRAPAGSGRGYVGIGEENLNPEVQINDGDFKEGYDIGSVFFEQNAGEHFGGATPWPTEDVLPGFRAACSSYFADMYKLGCALLRVLAVAMGQPADFFDASLKHPMTQLRLLRYPPTPPGHRMTEEQLSCAAHTDYGALTLLAVDSPGLQILVPNSTALGTTDADVVAHPIARQHAAIHGGTWMRVPMVPNTLVVNLADMIARMTNRTFHSTMHRVVHSGASQDRYSMPYFFGVDGDAVVQVLPEFMPGGKLANKEINEMYFPEPVTFAQHLQLMYDSTYALGKTDTARAE</sequence>
<dbReference type="Gene3D" id="2.60.120.330">
    <property type="entry name" value="B-lactam Antibiotic, Isopenicillin N Synthase, Chain"/>
    <property type="match status" value="1"/>
</dbReference>
<evidence type="ECO:0000256" key="2">
    <source>
        <dbReference type="SAM" id="MobiDB-lite"/>
    </source>
</evidence>
<dbReference type="InterPro" id="IPR044861">
    <property type="entry name" value="IPNS-like_FE2OG_OXY"/>
</dbReference>
<dbReference type="PRINTS" id="PR00682">
    <property type="entry name" value="IPNSYNTHASE"/>
</dbReference>
<dbReference type="InterPro" id="IPR050231">
    <property type="entry name" value="Iron_ascorbate_oxido_reductase"/>
</dbReference>
<keyword evidence="1" id="KW-0560">Oxidoreductase</keyword>
<comment type="similarity">
    <text evidence="1">Belongs to the iron/ascorbate-dependent oxidoreductase family.</text>
</comment>
<evidence type="ECO:0000259" key="3">
    <source>
        <dbReference type="PROSITE" id="PS51471"/>
    </source>
</evidence>
<feature type="domain" description="Fe2OG dioxygenase" evidence="3">
    <location>
        <begin position="228"/>
        <end position="357"/>
    </location>
</feature>
<keyword evidence="1" id="KW-0479">Metal-binding</keyword>
<reference evidence="5" key="2">
    <citation type="submission" date="2009-11" db="EMBL/GenBank/DDBJ databases">
        <title>The Genome Sequence of Allomyces macrogynus strain ATCC 38327.</title>
        <authorList>
            <consortium name="The Broad Institute Genome Sequencing Platform"/>
            <person name="Russ C."/>
            <person name="Cuomo C."/>
            <person name="Shea T."/>
            <person name="Young S.K."/>
            <person name="Zeng Q."/>
            <person name="Koehrsen M."/>
            <person name="Haas B."/>
            <person name="Borodovsky M."/>
            <person name="Guigo R."/>
            <person name="Alvarado L."/>
            <person name="Berlin A."/>
            <person name="Borenstein D."/>
            <person name="Chen Z."/>
            <person name="Engels R."/>
            <person name="Freedman E."/>
            <person name="Gellesch M."/>
            <person name="Goldberg J."/>
            <person name="Griggs A."/>
            <person name="Gujja S."/>
            <person name="Heiman D."/>
            <person name="Hepburn T."/>
            <person name="Howarth C."/>
            <person name="Jen D."/>
            <person name="Larson L."/>
            <person name="Lewis B."/>
            <person name="Mehta T."/>
            <person name="Park D."/>
            <person name="Pearson M."/>
            <person name="Roberts A."/>
            <person name="Saif S."/>
            <person name="Shenoy N."/>
            <person name="Sisk P."/>
            <person name="Stolte C."/>
            <person name="Sykes S."/>
            <person name="Walk T."/>
            <person name="White J."/>
            <person name="Yandava C."/>
            <person name="Burger G."/>
            <person name="Gray M.W."/>
            <person name="Holland P.W.H."/>
            <person name="King N."/>
            <person name="Lang F.B.F."/>
            <person name="Roger A.J."/>
            <person name="Ruiz-Trillo I."/>
            <person name="Lander E."/>
            <person name="Nusbaum C."/>
        </authorList>
    </citation>
    <scope>NUCLEOTIDE SEQUENCE [LARGE SCALE GENOMIC DNA]</scope>
    <source>
        <strain evidence="5">ATCC 38327</strain>
    </source>
</reference>
<dbReference type="PANTHER" id="PTHR47990">
    <property type="entry name" value="2-OXOGLUTARATE (2OG) AND FE(II)-DEPENDENT OXYGENASE SUPERFAMILY PROTEIN-RELATED"/>
    <property type="match status" value="1"/>
</dbReference>
<name>A0A0L0T3A6_ALLM3</name>
<organism evidence="4 5">
    <name type="scientific">Allomyces macrogynus (strain ATCC 38327)</name>
    <name type="common">Allomyces javanicus var. macrogynus</name>
    <dbReference type="NCBI Taxonomy" id="578462"/>
    <lineage>
        <taxon>Eukaryota</taxon>
        <taxon>Fungi</taxon>
        <taxon>Fungi incertae sedis</taxon>
        <taxon>Blastocladiomycota</taxon>
        <taxon>Blastocladiomycetes</taxon>
        <taxon>Blastocladiales</taxon>
        <taxon>Blastocladiaceae</taxon>
        <taxon>Allomyces</taxon>
    </lineage>
</organism>
<gene>
    <name evidence="4" type="ORF">AMAG_13921</name>
</gene>
<keyword evidence="5" id="KW-1185">Reference proteome</keyword>
<dbReference type="Pfam" id="PF03171">
    <property type="entry name" value="2OG-FeII_Oxy"/>
    <property type="match status" value="1"/>
</dbReference>
<evidence type="ECO:0000313" key="5">
    <source>
        <dbReference type="Proteomes" id="UP000054350"/>
    </source>
</evidence>
<dbReference type="InterPro" id="IPR026992">
    <property type="entry name" value="DIOX_N"/>
</dbReference>
<feature type="region of interest" description="Disordered" evidence="2">
    <location>
        <begin position="1"/>
        <end position="27"/>
    </location>
</feature>
<dbReference type="InterPro" id="IPR005123">
    <property type="entry name" value="Oxoglu/Fe-dep_dioxygenase_dom"/>
</dbReference>
<dbReference type="EMBL" id="GG745359">
    <property type="protein sequence ID" value="KNE69049.1"/>
    <property type="molecule type" value="Genomic_DNA"/>
</dbReference>
<dbReference type="AlphaFoldDB" id="A0A0L0T3A6"/>
<reference evidence="4 5" key="1">
    <citation type="submission" date="2009-11" db="EMBL/GenBank/DDBJ databases">
        <title>Annotation of Allomyces macrogynus ATCC 38327.</title>
        <authorList>
            <consortium name="The Broad Institute Genome Sequencing Platform"/>
            <person name="Russ C."/>
            <person name="Cuomo C."/>
            <person name="Burger G."/>
            <person name="Gray M.W."/>
            <person name="Holland P.W.H."/>
            <person name="King N."/>
            <person name="Lang F.B.F."/>
            <person name="Roger A.J."/>
            <person name="Ruiz-Trillo I."/>
            <person name="Young S.K."/>
            <person name="Zeng Q."/>
            <person name="Gargeya S."/>
            <person name="Fitzgerald M."/>
            <person name="Haas B."/>
            <person name="Abouelleil A."/>
            <person name="Alvarado L."/>
            <person name="Arachchi H.M."/>
            <person name="Berlin A."/>
            <person name="Chapman S.B."/>
            <person name="Gearin G."/>
            <person name="Goldberg J."/>
            <person name="Griggs A."/>
            <person name="Gujja S."/>
            <person name="Hansen M."/>
            <person name="Heiman D."/>
            <person name="Howarth C."/>
            <person name="Larimer J."/>
            <person name="Lui A."/>
            <person name="MacDonald P.J.P."/>
            <person name="McCowen C."/>
            <person name="Montmayeur A."/>
            <person name="Murphy C."/>
            <person name="Neiman D."/>
            <person name="Pearson M."/>
            <person name="Priest M."/>
            <person name="Roberts A."/>
            <person name="Saif S."/>
            <person name="Shea T."/>
            <person name="Sisk P."/>
            <person name="Stolte C."/>
            <person name="Sykes S."/>
            <person name="Wortman J."/>
            <person name="Nusbaum C."/>
            <person name="Birren B."/>
        </authorList>
    </citation>
    <scope>NUCLEOTIDE SEQUENCE [LARGE SCALE GENOMIC DNA]</scope>
    <source>
        <strain evidence="4 5">ATCC 38327</strain>
    </source>
</reference>